<dbReference type="Pfam" id="PF06835">
    <property type="entry name" value="LptC"/>
    <property type="match status" value="1"/>
</dbReference>
<name>A0ABY0IL70_9RHOO</name>
<accession>A0ABY0IL70</accession>
<evidence type="ECO:0000256" key="4">
    <source>
        <dbReference type="ARBA" id="ARBA00022989"/>
    </source>
</evidence>
<keyword evidence="7" id="KW-1185">Reference proteome</keyword>
<dbReference type="EMBL" id="SHKM01000003">
    <property type="protein sequence ID" value="RZT75929.1"/>
    <property type="molecule type" value="Genomic_DNA"/>
</dbReference>
<dbReference type="Proteomes" id="UP000292136">
    <property type="component" value="Unassembled WGS sequence"/>
</dbReference>
<comment type="caution">
    <text evidence="6">The sequence shown here is derived from an EMBL/GenBank/DDBJ whole genome shotgun (WGS) entry which is preliminary data.</text>
</comment>
<dbReference type="Gene3D" id="2.60.450.10">
    <property type="entry name" value="Lipopolysaccharide (LPS) transport protein A like domain"/>
    <property type="match status" value="1"/>
</dbReference>
<evidence type="ECO:0000256" key="3">
    <source>
        <dbReference type="ARBA" id="ARBA00022692"/>
    </source>
</evidence>
<dbReference type="InterPro" id="IPR026265">
    <property type="entry name" value="LptC"/>
</dbReference>
<organism evidence="6 7">
    <name type="scientific">Azospira oryzae</name>
    <dbReference type="NCBI Taxonomy" id="146939"/>
    <lineage>
        <taxon>Bacteria</taxon>
        <taxon>Pseudomonadati</taxon>
        <taxon>Pseudomonadota</taxon>
        <taxon>Betaproteobacteria</taxon>
        <taxon>Rhodocyclales</taxon>
        <taxon>Rhodocyclaceae</taxon>
        <taxon>Azospira</taxon>
    </lineage>
</organism>
<dbReference type="InterPro" id="IPR052363">
    <property type="entry name" value="LPS_export_LptC"/>
</dbReference>
<evidence type="ECO:0000256" key="2">
    <source>
        <dbReference type="ARBA" id="ARBA00022519"/>
    </source>
</evidence>
<proteinExistence type="predicted"/>
<gene>
    <name evidence="6" type="ORF">EV678_3116</name>
</gene>
<keyword evidence="2" id="KW-0997">Cell inner membrane</keyword>
<dbReference type="PANTHER" id="PTHR37481:SF1">
    <property type="entry name" value="LIPOPOLYSACCHARIDE EXPORT SYSTEM PROTEIN LPTC"/>
    <property type="match status" value="1"/>
</dbReference>
<keyword evidence="3" id="KW-0812">Transmembrane</keyword>
<keyword evidence="4" id="KW-1133">Transmembrane helix</keyword>
<evidence type="ECO:0000313" key="6">
    <source>
        <dbReference type="EMBL" id="RZT75929.1"/>
    </source>
</evidence>
<keyword evidence="5" id="KW-0472">Membrane</keyword>
<dbReference type="PANTHER" id="PTHR37481">
    <property type="entry name" value="LIPOPOLYSACCHARIDE EXPORT SYSTEM PROTEIN LPTC"/>
    <property type="match status" value="1"/>
</dbReference>
<evidence type="ECO:0000256" key="1">
    <source>
        <dbReference type="ARBA" id="ARBA00022475"/>
    </source>
</evidence>
<reference evidence="6 7" key="1">
    <citation type="submission" date="2019-02" db="EMBL/GenBank/DDBJ databases">
        <title>Genomic Encyclopedia of Type Strains, Phase IV (KMG-IV): sequencing the most valuable type-strain genomes for metagenomic binning, comparative biology and taxonomic classification.</title>
        <authorList>
            <person name="Goeker M."/>
        </authorList>
    </citation>
    <scope>NUCLEOTIDE SEQUENCE [LARGE SCALE GENOMIC DNA]</scope>
    <source>
        <strain evidence="6 7">DSM 21223</strain>
    </source>
</reference>
<evidence type="ECO:0000256" key="5">
    <source>
        <dbReference type="ARBA" id="ARBA00023136"/>
    </source>
</evidence>
<evidence type="ECO:0000313" key="7">
    <source>
        <dbReference type="Proteomes" id="UP000292136"/>
    </source>
</evidence>
<sequence>MKRLERFASALFPIVLLGSLTAATFWLAKATQLPEPDHSGKFRHDVDYFIDDFTMSRIDKQGQLRHVMTAKRLDHYPDTDESDVTNPVAKFIKPGRPVVTMSSDYGHINSDASEVLLKDNVRVVRDAAKDREAMVATAPDLTIYPDAETANTKSPVHVVQGKSWLKGSGLQVDNATMNTILESRVTGQFASKHEKR</sequence>
<keyword evidence="1" id="KW-1003">Cell membrane</keyword>
<dbReference type="RefSeq" id="WP_130460158.1">
    <property type="nucleotide sequence ID" value="NZ_SHKM01000003.1"/>
</dbReference>
<protein>
    <submittedName>
        <fullName evidence="6">Lipopolysaccharide export system protein LptC</fullName>
    </submittedName>
</protein>
<dbReference type="InterPro" id="IPR010664">
    <property type="entry name" value="LipoPS_assembly_LptC-rel"/>
</dbReference>
<dbReference type="NCBIfam" id="TIGR04409">
    <property type="entry name" value="LptC_YrbK"/>
    <property type="match status" value="1"/>
</dbReference>